<evidence type="ECO:0000256" key="2">
    <source>
        <dbReference type="SAM" id="MobiDB-lite"/>
    </source>
</evidence>
<evidence type="ECO:0000313" key="4">
    <source>
        <dbReference type="Proteomes" id="UP001054857"/>
    </source>
</evidence>
<feature type="region of interest" description="Disordered" evidence="2">
    <location>
        <begin position="1"/>
        <end position="38"/>
    </location>
</feature>
<proteinExistence type="predicted"/>
<feature type="compositionally biased region" description="Gly residues" evidence="2">
    <location>
        <begin position="350"/>
        <end position="360"/>
    </location>
</feature>
<accession>A0AAD3DVE6</accession>
<evidence type="ECO:0000256" key="1">
    <source>
        <dbReference type="SAM" id="Coils"/>
    </source>
</evidence>
<name>A0AAD3DVE6_9CHLO</name>
<dbReference type="Proteomes" id="UP001054857">
    <property type="component" value="Unassembled WGS sequence"/>
</dbReference>
<gene>
    <name evidence="3" type="ORF">Agub_g10761</name>
</gene>
<keyword evidence="4" id="KW-1185">Reference proteome</keyword>
<feature type="compositionally biased region" description="Polar residues" evidence="2">
    <location>
        <begin position="329"/>
        <end position="345"/>
    </location>
</feature>
<protein>
    <submittedName>
        <fullName evidence="3">Uncharacterized protein</fullName>
    </submittedName>
</protein>
<feature type="coiled-coil region" evidence="1">
    <location>
        <begin position="168"/>
        <end position="231"/>
    </location>
</feature>
<keyword evidence="1" id="KW-0175">Coiled coil</keyword>
<dbReference type="AlphaFoldDB" id="A0AAD3DVE6"/>
<organism evidence="3 4">
    <name type="scientific">Astrephomene gubernaculifera</name>
    <dbReference type="NCBI Taxonomy" id="47775"/>
    <lineage>
        <taxon>Eukaryota</taxon>
        <taxon>Viridiplantae</taxon>
        <taxon>Chlorophyta</taxon>
        <taxon>core chlorophytes</taxon>
        <taxon>Chlorophyceae</taxon>
        <taxon>CS clade</taxon>
        <taxon>Chlamydomonadales</taxon>
        <taxon>Astrephomenaceae</taxon>
        <taxon>Astrephomene</taxon>
    </lineage>
</organism>
<evidence type="ECO:0000313" key="3">
    <source>
        <dbReference type="EMBL" id="GFR48810.1"/>
    </source>
</evidence>
<sequence>MSQAKGSSSSSRLPTGATTTTSSTSRPTTNATTPLLPPILEPHYYYTTTSALSSSLVAGSNMVMPTEDIRPSGVRKSSSQTNSRFGFYSAPGEPRLLGSYGYTSPGYTELRPAAPAARVATKPHGPTAAGVGLRPLRKGMSLLTEKDLKFLKDRDAENQQVFDVWSQRKHLEYTLEQEEQGRRRAEAEARFEAREQLGQEVNDTAVRQWTLRKQTQQRQEAEENYLKQIKLKALHAYRQRINNLYETKCRKLEQGFAVRSGAAMLAPTFDAYLHSEPSSRSGGSRQPGKEHSTNSYRSLLEEADREGDNEAALFESLGSTHPVLAAAAQRTSGELSMSPSPSCTLVSPGGTAGGLGGAGSPGDISLEPSFASVARNST</sequence>
<feature type="non-terminal residue" evidence="3">
    <location>
        <position position="378"/>
    </location>
</feature>
<dbReference type="EMBL" id="BMAR01000026">
    <property type="protein sequence ID" value="GFR48810.1"/>
    <property type="molecule type" value="Genomic_DNA"/>
</dbReference>
<feature type="compositionally biased region" description="Low complexity" evidence="2">
    <location>
        <begin position="10"/>
        <end position="34"/>
    </location>
</feature>
<comment type="caution">
    <text evidence="3">The sequence shown here is derived from an EMBL/GenBank/DDBJ whole genome shotgun (WGS) entry which is preliminary data.</text>
</comment>
<feature type="region of interest" description="Disordered" evidence="2">
    <location>
        <begin position="274"/>
        <end position="294"/>
    </location>
</feature>
<feature type="region of interest" description="Disordered" evidence="2">
    <location>
        <begin position="328"/>
        <end position="378"/>
    </location>
</feature>
<reference evidence="3 4" key="1">
    <citation type="journal article" date="2021" name="Sci. Rep.">
        <title>Genome sequencing of the multicellular alga Astrephomene provides insights into convergent evolution of germ-soma differentiation.</title>
        <authorList>
            <person name="Yamashita S."/>
            <person name="Yamamoto K."/>
            <person name="Matsuzaki R."/>
            <person name="Suzuki S."/>
            <person name="Yamaguchi H."/>
            <person name="Hirooka S."/>
            <person name="Minakuchi Y."/>
            <person name="Miyagishima S."/>
            <person name="Kawachi M."/>
            <person name="Toyoda A."/>
            <person name="Nozaki H."/>
        </authorList>
    </citation>
    <scope>NUCLEOTIDE SEQUENCE [LARGE SCALE GENOMIC DNA]</scope>
    <source>
        <strain evidence="3 4">NIES-4017</strain>
    </source>
</reference>